<feature type="chain" id="PRO_5008130380" description="Peptidase S1 domain-containing protein" evidence="3">
    <location>
        <begin position="21"/>
        <end position="426"/>
    </location>
</feature>
<evidence type="ECO:0000256" key="1">
    <source>
        <dbReference type="ARBA" id="ARBA00023157"/>
    </source>
</evidence>
<dbReference type="InterPro" id="IPR001314">
    <property type="entry name" value="Peptidase_S1A"/>
</dbReference>
<reference evidence="6" key="1">
    <citation type="submission" date="2013-03" db="EMBL/GenBank/DDBJ databases">
        <title>The Genome Sequence of Anopheles dirus WRAIR2.</title>
        <authorList>
            <consortium name="The Broad Institute Genomics Platform"/>
            <person name="Neafsey D.E."/>
            <person name="Walton C."/>
            <person name="Walker B."/>
            <person name="Young S.K."/>
            <person name="Zeng Q."/>
            <person name="Gargeya S."/>
            <person name="Fitzgerald M."/>
            <person name="Haas B."/>
            <person name="Abouelleil A."/>
            <person name="Allen A.W."/>
            <person name="Alvarado L."/>
            <person name="Arachchi H.M."/>
            <person name="Berlin A.M."/>
            <person name="Chapman S.B."/>
            <person name="Gainer-Dewar J."/>
            <person name="Goldberg J."/>
            <person name="Griggs A."/>
            <person name="Gujja S."/>
            <person name="Hansen M."/>
            <person name="Howarth C."/>
            <person name="Imamovic A."/>
            <person name="Ireland A."/>
            <person name="Larimer J."/>
            <person name="McCowan C."/>
            <person name="Murphy C."/>
            <person name="Pearson M."/>
            <person name="Poon T.W."/>
            <person name="Priest M."/>
            <person name="Roberts A."/>
            <person name="Saif S."/>
            <person name="Shea T."/>
            <person name="Sisk P."/>
            <person name="Sykes S."/>
            <person name="Wortman J."/>
            <person name="Nusbaum C."/>
            <person name="Birren B."/>
        </authorList>
    </citation>
    <scope>NUCLEOTIDE SEQUENCE [LARGE SCALE GENOMIC DNA]</scope>
    <source>
        <strain evidence="6">WRAIR2</strain>
    </source>
</reference>
<reference evidence="5" key="2">
    <citation type="submission" date="2020-05" db="UniProtKB">
        <authorList>
            <consortium name="EnsemblMetazoa"/>
        </authorList>
    </citation>
    <scope>IDENTIFICATION</scope>
    <source>
        <strain evidence="5">WRAIR2</strain>
    </source>
</reference>
<feature type="signal peptide" evidence="3">
    <location>
        <begin position="1"/>
        <end position="20"/>
    </location>
</feature>
<organism evidence="5 6">
    <name type="scientific">Anopheles dirus</name>
    <dbReference type="NCBI Taxonomy" id="7168"/>
    <lineage>
        <taxon>Eukaryota</taxon>
        <taxon>Metazoa</taxon>
        <taxon>Ecdysozoa</taxon>
        <taxon>Arthropoda</taxon>
        <taxon>Hexapoda</taxon>
        <taxon>Insecta</taxon>
        <taxon>Pterygota</taxon>
        <taxon>Neoptera</taxon>
        <taxon>Endopterygota</taxon>
        <taxon>Diptera</taxon>
        <taxon>Nematocera</taxon>
        <taxon>Culicoidea</taxon>
        <taxon>Culicidae</taxon>
        <taxon>Anophelinae</taxon>
        <taxon>Anopheles</taxon>
    </lineage>
</organism>
<dbReference type="Proteomes" id="UP000075884">
    <property type="component" value="Unassembled WGS sequence"/>
</dbReference>
<evidence type="ECO:0000259" key="4">
    <source>
        <dbReference type="PROSITE" id="PS50240"/>
    </source>
</evidence>
<dbReference type="Gene3D" id="2.40.10.10">
    <property type="entry name" value="Trypsin-like serine proteases"/>
    <property type="match status" value="1"/>
</dbReference>
<dbReference type="InterPro" id="IPR031986">
    <property type="entry name" value="GD_N"/>
</dbReference>
<sequence length="426" mass="47084">CRWLCLTLLLGLLACSFVEGLTLKSPCPTVFTYRQDRTTKKVFGLVELNKVGSNTVNLSVELSIGILLKENNFGSITLVKSEEQTKLDLTKQQPVQYIIRFPNSDHVPAVQGIKVNDQSICTGQKLPGKVVTTFFLEHSLVVESKSVSRSPSANASNVKSQGTCGIPSAVYSNQAINGTRAAKGQFPWATPIFDISTPSKSLYICGSTIITQRHLVTAAHCMYNPLKGNQRNTNELSTVPGMYNIDNLSDVELQVRNVLKIFIHEDYVHKDNYLSDSDIAVLGLQQSITYNDLVRPICLWEYDDSLDKIVGMKGLVSGWGVQKSEDGNFPRYLTATIVDRRDCSRNIDKVVAPLARLFCANGHGSAPCTDDTGSGIVIKRGERYFLRGIVSVGQFDVKTQTCAKDKYVVCTDIAPFRHWFTKIVKG</sequence>
<dbReference type="GO" id="GO:0004252">
    <property type="term" value="F:serine-type endopeptidase activity"/>
    <property type="evidence" value="ECO:0007669"/>
    <property type="project" value="InterPro"/>
</dbReference>
<dbReference type="PANTHER" id="PTHR24260">
    <property type="match status" value="1"/>
</dbReference>
<dbReference type="FunFam" id="2.40.10.10:FF:000068">
    <property type="entry name" value="transmembrane protease serine 2"/>
    <property type="match status" value="1"/>
</dbReference>
<dbReference type="InterPro" id="IPR009003">
    <property type="entry name" value="Peptidase_S1_PA"/>
</dbReference>
<keyword evidence="3" id="KW-0732">Signal</keyword>
<keyword evidence="6" id="KW-1185">Reference proteome</keyword>
<dbReference type="AlphaFoldDB" id="A0A182NRW3"/>
<feature type="domain" description="Peptidase S1" evidence="4">
    <location>
        <begin position="175"/>
        <end position="425"/>
    </location>
</feature>
<dbReference type="CDD" id="cd00190">
    <property type="entry name" value="Tryp_SPc"/>
    <property type="match status" value="1"/>
</dbReference>
<evidence type="ECO:0000313" key="6">
    <source>
        <dbReference type="Proteomes" id="UP000075884"/>
    </source>
</evidence>
<dbReference type="InterPro" id="IPR043504">
    <property type="entry name" value="Peptidase_S1_PA_chymotrypsin"/>
</dbReference>
<dbReference type="EnsemblMetazoa" id="ADIR010403-RA">
    <property type="protein sequence ID" value="ADIR010403-PA"/>
    <property type="gene ID" value="ADIR010403"/>
</dbReference>
<dbReference type="PROSITE" id="PS00134">
    <property type="entry name" value="TRYPSIN_HIS"/>
    <property type="match status" value="1"/>
</dbReference>
<evidence type="ECO:0000313" key="5">
    <source>
        <dbReference type="EnsemblMetazoa" id="ADIR010403-PA"/>
    </source>
</evidence>
<dbReference type="SMART" id="SM00020">
    <property type="entry name" value="Tryp_SPc"/>
    <property type="match status" value="1"/>
</dbReference>
<dbReference type="PANTHER" id="PTHR24260:SF136">
    <property type="entry name" value="GH08193P-RELATED"/>
    <property type="match status" value="1"/>
</dbReference>
<dbReference type="InterPro" id="IPR051333">
    <property type="entry name" value="CLIP_Serine_Protease"/>
</dbReference>
<accession>A0A182NRW3</accession>
<keyword evidence="1" id="KW-1015">Disulfide bond</keyword>
<name>A0A182NRW3_9DIPT</name>
<protein>
    <recommendedName>
        <fullName evidence="4">Peptidase S1 domain-containing protein</fullName>
    </recommendedName>
</protein>
<evidence type="ECO:0000256" key="2">
    <source>
        <dbReference type="ARBA" id="ARBA00024195"/>
    </source>
</evidence>
<dbReference type="Pfam" id="PF00089">
    <property type="entry name" value="Trypsin"/>
    <property type="match status" value="1"/>
</dbReference>
<dbReference type="Pfam" id="PF16030">
    <property type="entry name" value="GD_N"/>
    <property type="match status" value="1"/>
</dbReference>
<proteinExistence type="inferred from homology"/>
<dbReference type="InterPro" id="IPR018114">
    <property type="entry name" value="TRYPSIN_HIS"/>
</dbReference>
<dbReference type="InterPro" id="IPR001254">
    <property type="entry name" value="Trypsin_dom"/>
</dbReference>
<comment type="similarity">
    <text evidence="2">Belongs to the peptidase S1 family. CLIP subfamily.</text>
</comment>
<dbReference type="STRING" id="7168.A0A182NRW3"/>
<evidence type="ECO:0000256" key="3">
    <source>
        <dbReference type="SAM" id="SignalP"/>
    </source>
</evidence>
<dbReference type="PROSITE" id="PS50240">
    <property type="entry name" value="TRYPSIN_DOM"/>
    <property type="match status" value="1"/>
</dbReference>
<dbReference type="SUPFAM" id="SSF50494">
    <property type="entry name" value="Trypsin-like serine proteases"/>
    <property type="match status" value="1"/>
</dbReference>
<dbReference type="GO" id="GO:0006508">
    <property type="term" value="P:proteolysis"/>
    <property type="evidence" value="ECO:0007669"/>
    <property type="project" value="InterPro"/>
</dbReference>
<dbReference type="PRINTS" id="PR00722">
    <property type="entry name" value="CHYMOTRYPSIN"/>
</dbReference>
<dbReference type="VEuPathDB" id="VectorBase:ADIR010403"/>